<dbReference type="SUPFAM" id="SSF55781">
    <property type="entry name" value="GAF domain-like"/>
    <property type="match status" value="1"/>
</dbReference>
<keyword evidence="3" id="KW-0238">DNA-binding</keyword>
<accession>A0A8J3KYK9</accession>
<dbReference type="GO" id="GO:0003677">
    <property type="term" value="F:DNA binding"/>
    <property type="evidence" value="ECO:0007669"/>
    <property type="project" value="UniProtKB-KW"/>
</dbReference>
<dbReference type="SMART" id="SM00346">
    <property type="entry name" value="HTH_ICLR"/>
    <property type="match status" value="1"/>
</dbReference>
<evidence type="ECO:0000259" key="8">
    <source>
        <dbReference type="PROSITE" id="PS51078"/>
    </source>
</evidence>
<evidence type="ECO:0000256" key="5">
    <source>
        <dbReference type="ARBA" id="ARBA00058938"/>
    </source>
</evidence>
<keyword evidence="1" id="KW-0319">Glycerol metabolism</keyword>
<dbReference type="GO" id="GO:0006071">
    <property type="term" value="P:glycerol metabolic process"/>
    <property type="evidence" value="ECO:0007669"/>
    <property type="project" value="UniProtKB-KW"/>
</dbReference>
<evidence type="ECO:0000256" key="1">
    <source>
        <dbReference type="ARBA" id="ARBA00022798"/>
    </source>
</evidence>
<dbReference type="PANTHER" id="PTHR30136">
    <property type="entry name" value="HELIX-TURN-HELIX TRANSCRIPTIONAL REGULATOR, ICLR FAMILY"/>
    <property type="match status" value="1"/>
</dbReference>
<feature type="domain" description="HTH iclR-type" evidence="7">
    <location>
        <begin position="16"/>
        <end position="77"/>
    </location>
</feature>
<name>A0A8J3KYK9_9ACTN</name>
<organism evidence="9 10">
    <name type="scientific">Catellatospora coxensis</name>
    <dbReference type="NCBI Taxonomy" id="310354"/>
    <lineage>
        <taxon>Bacteria</taxon>
        <taxon>Bacillati</taxon>
        <taxon>Actinomycetota</taxon>
        <taxon>Actinomycetes</taxon>
        <taxon>Micromonosporales</taxon>
        <taxon>Micromonosporaceae</taxon>
        <taxon>Catellatospora</taxon>
    </lineage>
</organism>
<dbReference type="Pfam" id="PF09339">
    <property type="entry name" value="HTH_IclR"/>
    <property type="match status" value="1"/>
</dbReference>
<sequence length="273" mass="29084">MEVTVRDSAVPPSDMVSSVARALRVLEVVGESPTGLSPKQIARRCDITIAAAYRMLRTLAHQGYVMRRADGAYTLGLAVADRFRELVSAMRGPAEVGTVLRRASAEIGYSHYLGSFVDGRIAITAVAEGFRSPHVEDLVPGFDEGAHATALGKNLLATLDQAQRERYLKEHGMRAFTQATLRSHTALDADIAAGMRRGMQVEIGQFRPGVACASVSVQTAGDLSQRFVVACALPAVDLVKQAPMIRERLHATARTLQAALNAPLTAAHGAAAA</sequence>
<dbReference type="GO" id="GO:0045892">
    <property type="term" value="P:negative regulation of DNA-templated transcription"/>
    <property type="evidence" value="ECO:0007669"/>
    <property type="project" value="TreeGrafter"/>
</dbReference>
<dbReference type="EMBL" id="BONI01000062">
    <property type="protein sequence ID" value="GIG09275.1"/>
    <property type="molecule type" value="Genomic_DNA"/>
</dbReference>
<dbReference type="Proteomes" id="UP000630887">
    <property type="component" value="Unassembled WGS sequence"/>
</dbReference>
<evidence type="ECO:0000256" key="3">
    <source>
        <dbReference type="ARBA" id="ARBA00023125"/>
    </source>
</evidence>
<dbReference type="InterPro" id="IPR029016">
    <property type="entry name" value="GAF-like_dom_sf"/>
</dbReference>
<evidence type="ECO:0000256" key="6">
    <source>
        <dbReference type="ARBA" id="ARBA00070406"/>
    </source>
</evidence>
<dbReference type="PANTHER" id="PTHR30136:SF24">
    <property type="entry name" value="HTH-TYPE TRANSCRIPTIONAL REPRESSOR ALLR"/>
    <property type="match status" value="1"/>
</dbReference>
<dbReference type="SUPFAM" id="SSF46785">
    <property type="entry name" value="Winged helix' DNA-binding domain"/>
    <property type="match status" value="1"/>
</dbReference>
<evidence type="ECO:0000313" key="10">
    <source>
        <dbReference type="Proteomes" id="UP000630887"/>
    </source>
</evidence>
<evidence type="ECO:0000256" key="2">
    <source>
        <dbReference type="ARBA" id="ARBA00023015"/>
    </source>
</evidence>
<protein>
    <recommendedName>
        <fullName evidence="6">Glycerol operon regulatory protein</fullName>
    </recommendedName>
</protein>
<dbReference type="Gene3D" id="3.30.450.40">
    <property type="match status" value="1"/>
</dbReference>
<comment type="function">
    <text evidence="5">May be an activator protein for the gylABX operon.</text>
</comment>
<proteinExistence type="predicted"/>
<feature type="domain" description="IclR-ED" evidence="8">
    <location>
        <begin position="71"/>
        <end position="262"/>
    </location>
</feature>
<evidence type="ECO:0000313" key="9">
    <source>
        <dbReference type="EMBL" id="GIG09275.1"/>
    </source>
</evidence>
<dbReference type="InterPro" id="IPR050707">
    <property type="entry name" value="HTH_MetabolicPath_Reg"/>
</dbReference>
<comment type="caution">
    <text evidence="9">The sequence shown here is derived from an EMBL/GenBank/DDBJ whole genome shotgun (WGS) entry which is preliminary data.</text>
</comment>
<dbReference type="PROSITE" id="PS51077">
    <property type="entry name" value="HTH_ICLR"/>
    <property type="match status" value="1"/>
</dbReference>
<evidence type="ECO:0000259" key="7">
    <source>
        <dbReference type="PROSITE" id="PS51077"/>
    </source>
</evidence>
<gene>
    <name evidence="9" type="ORF">Cco03nite_59750</name>
</gene>
<dbReference type="InterPro" id="IPR005471">
    <property type="entry name" value="Tscrpt_reg_IclR_N"/>
</dbReference>
<dbReference type="InterPro" id="IPR036390">
    <property type="entry name" value="WH_DNA-bd_sf"/>
</dbReference>
<dbReference type="PROSITE" id="PS51078">
    <property type="entry name" value="ICLR_ED"/>
    <property type="match status" value="1"/>
</dbReference>
<keyword evidence="10" id="KW-1185">Reference proteome</keyword>
<dbReference type="GO" id="GO:0003700">
    <property type="term" value="F:DNA-binding transcription factor activity"/>
    <property type="evidence" value="ECO:0007669"/>
    <property type="project" value="TreeGrafter"/>
</dbReference>
<keyword evidence="2" id="KW-0805">Transcription regulation</keyword>
<dbReference type="Gene3D" id="1.10.10.10">
    <property type="entry name" value="Winged helix-like DNA-binding domain superfamily/Winged helix DNA-binding domain"/>
    <property type="match status" value="1"/>
</dbReference>
<evidence type="ECO:0000256" key="4">
    <source>
        <dbReference type="ARBA" id="ARBA00023163"/>
    </source>
</evidence>
<dbReference type="InterPro" id="IPR036388">
    <property type="entry name" value="WH-like_DNA-bd_sf"/>
</dbReference>
<dbReference type="InterPro" id="IPR014757">
    <property type="entry name" value="Tscrpt_reg_IclR_C"/>
</dbReference>
<dbReference type="AlphaFoldDB" id="A0A8J3KYK9"/>
<reference evidence="9 10" key="1">
    <citation type="submission" date="2021-01" db="EMBL/GenBank/DDBJ databases">
        <title>Whole genome shotgun sequence of Catellatospora coxensis NBRC 107359.</title>
        <authorList>
            <person name="Komaki H."/>
            <person name="Tamura T."/>
        </authorList>
    </citation>
    <scope>NUCLEOTIDE SEQUENCE [LARGE SCALE GENOMIC DNA]</scope>
    <source>
        <strain evidence="9 10">NBRC 107359</strain>
    </source>
</reference>
<dbReference type="Pfam" id="PF01614">
    <property type="entry name" value="IclR_C"/>
    <property type="match status" value="1"/>
</dbReference>
<keyword evidence="4" id="KW-0804">Transcription</keyword>
<dbReference type="FunFam" id="1.10.10.10:FF:000056">
    <property type="entry name" value="IclR family transcriptional regulator"/>
    <property type="match status" value="1"/>
</dbReference>